<organism evidence="16 17">
    <name type="scientific">Candidatus Accumulibacter appositus</name>
    <dbReference type="NCBI Taxonomy" id="1454003"/>
    <lineage>
        <taxon>Bacteria</taxon>
        <taxon>Pseudomonadati</taxon>
        <taxon>Pseudomonadota</taxon>
        <taxon>Betaproteobacteria</taxon>
        <taxon>Candidatus Accumulibacter</taxon>
    </lineage>
</organism>
<keyword evidence="5 10" id="KW-0964">Secreted</keyword>
<evidence type="ECO:0000256" key="1">
    <source>
        <dbReference type="ARBA" id="ARBA00005031"/>
    </source>
</evidence>
<dbReference type="PIRSF" id="PIRSF001400">
    <property type="entry name" value="Enolase"/>
    <property type="match status" value="1"/>
</dbReference>
<dbReference type="Proteomes" id="UP000021816">
    <property type="component" value="Unassembled WGS sequence"/>
</dbReference>
<evidence type="ECO:0000256" key="7">
    <source>
        <dbReference type="ARBA" id="ARBA00023152"/>
    </source>
</evidence>
<dbReference type="PRINTS" id="PR00148">
    <property type="entry name" value="ENOLASE"/>
</dbReference>
<dbReference type="GO" id="GO:0000287">
    <property type="term" value="F:magnesium ion binding"/>
    <property type="evidence" value="ECO:0007669"/>
    <property type="project" value="UniProtKB-UniRule"/>
</dbReference>
<evidence type="ECO:0000256" key="4">
    <source>
        <dbReference type="ARBA" id="ARBA00017068"/>
    </source>
</evidence>
<feature type="binding site" evidence="10 13">
    <location>
        <position position="272"/>
    </location>
    <ligand>
        <name>Mg(2+)</name>
        <dbReference type="ChEBI" id="CHEBI:18420"/>
    </ligand>
</feature>
<evidence type="ECO:0000256" key="2">
    <source>
        <dbReference type="ARBA" id="ARBA00009604"/>
    </source>
</evidence>
<feature type="domain" description="Enolase C-terminal TIM barrel" evidence="14">
    <location>
        <begin position="170"/>
        <end position="460"/>
    </location>
</feature>
<comment type="cofactor">
    <cofactor evidence="10">
        <name>Mg(2+)</name>
        <dbReference type="ChEBI" id="CHEBI:18420"/>
    </cofactor>
    <text evidence="10">Binds a second Mg(2+) ion via substrate during catalysis.</text>
</comment>
<feature type="binding site" evidence="12">
    <location>
        <position position="423"/>
    </location>
    <ligand>
        <name>substrate</name>
    </ligand>
</feature>
<dbReference type="SMART" id="SM01193">
    <property type="entry name" value="Enolase_N"/>
    <property type="match status" value="1"/>
</dbReference>
<dbReference type="EC" id="4.2.1.11" evidence="3 10"/>
<dbReference type="CDD" id="cd03313">
    <property type="entry name" value="enolase"/>
    <property type="match status" value="1"/>
</dbReference>
<comment type="pathway">
    <text evidence="1 10">Carbohydrate degradation; glycolysis; pyruvate from D-glyceraldehyde 3-phosphate: step 4/5.</text>
</comment>
<comment type="similarity">
    <text evidence="2 10">Belongs to the enolase family.</text>
</comment>
<dbReference type="SUPFAM" id="SSF51604">
    <property type="entry name" value="Enolase C-terminal domain-like"/>
    <property type="match status" value="1"/>
</dbReference>
<dbReference type="GO" id="GO:0000015">
    <property type="term" value="C:phosphopyruvate hydratase complex"/>
    <property type="evidence" value="ECO:0007669"/>
    <property type="project" value="InterPro"/>
</dbReference>
<dbReference type="InterPro" id="IPR000941">
    <property type="entry name" value="Enolase"/>
</dbReference>
<evidence type="ECO:0000256" key="10">
    <source>
        <dbReference type="HAMAP-Rule" id="MF_00318"/>
    </source>
</evidence>
<dbReference type="InterPro" id="IPR036849">
    <property type="entry name" value="Enolase-like_C_sf"/>
</dbReference>
<dbReference type="InterPro" id="IPR029017">
    <property type="entry name" value="Enolase-like_N"/>
</dbReference>
<comment type="subcellular location">
    <subcellularLocation>
        <location evidence="10">Cytoplasm</location>
    </subcellularLocation>
    <subcellularLocation>
        <location evidence="10">Secreted</location>
    </subcellularLocation>
    <subcellularLocation>
        <location evidence="10">Cell surface</location>
    </subcellularLocation>
    <text evidence="10">Fractions of enolase are present in both the cytoplasm and on the cell surface.</text>
</comment>
<accession>A0A011PUU9</accession>
<dbReference type="PROSITE" id="PS00164">
    <property type="entry name" value="ENOLASE"/>
    <property type="match status" value="1"/>
</dbReference>
<comment type="cofactor">
    <cofactor evidence="13">
        <name>Mg(2+)</name>
        <dbReference type="ChEBI" id="CHEBI:18420"/>
    </cofactor>
    <text evidence="13">Mg(2+) is required for catalysis and for stabilizing the dimer.</text>
</comment>
<keyword evidence="8 10" id="KW-0456">Lyase</keyword>
<dbReference type="GO" id="GO:0005576">
    <property type="term" value="C:extracellular region"/>
    <property type="evidence" value="ECO:0007669"/>
    <property type="project" value="UniProtKB-SubCell"/>
</dbReference>
<gene>
    <name evidence="16" type="primary">eno_1</name>
    <name evidence="10" type="synonym">eno</name>
    <name evidence="16" type="ORF">AW10_01440</name>
</gene>
<feature type="binding site" evidence="10">
    <location>
        <position position="194"/>
    </location>
    <ligand>
        <name>(2R)-2-phosphoglycerate</name>
        <dbReference type="ChEBI" id="CHEBI:58289"/>
    </ligand>
</feature>
<dbReference type="PANTHER" id="PTHR11902:SF1">
    <property type="entry name" value="ENOLASE"/>
    <property type="match status" value="1"/>
</dbReference>
<dbReference type="STRING" id="1454003.AW10_01440"/>
<dbReference type="SFLD" id="SFLDS00001">
    <property type="entry name" value="Enolase"/>
    <property type="match status" value="1"/>
</dbReference>
<keyword evidence="10 13" id="KW-0479">Metal-binding</keyword>
<evidence type="ECO:0000256" key="6">
    <source>
        <dbReference type="ARBA" id="ARBA00022842"/>
    </source>
</evidence>
<dbReference type="SMART" id="SM01192">
    <property type="entry name" value="Enolase_C"/>
    <property type="match status" value="1"/>
</dbReference>
<dbReference type="SUPFAM" id="SSF54826">
    <property type="entry name" value="Enolase N-terminal domain-like"/>
    <property type="match status" value="1"/>
</dbReference>
<feature type="binding site" evidence="10 13">
    <location>
        <position position="347"/>
    </location>
    <ligand>
        <name>Mg(2+)</name>
        <dbReference type="ChEBI" id="CHEBI:18420"/>
    </ligand>
</feature>
<keyword evidence="7 10" id="KW-0324">Glycolysis</keyword>
<name>A0A011PUU9_9PROT</name>
<dbReference type="NCBIfam" id="TIGR01060">
    <property type="entry name" value="eno"/>
    <property type="match status" value="1"/>
</dbReference>
<feature type="binding site" evidence="12">
    <location>
        <position position="195"/>
    </location>
    <ligand>
        <name>substrate</name>
    </ligand>
</feature>
<feature type="active site" description="Proton acceptor" evidence="10 11">
    <location>
        <position position="372"/>
    </location>
</feature>
<dbReference type="InterPro" id="IPR020809">
    <property type="entry name" value="Enolase_CS"/>
</dbReference>
<dbReference type="EMBL" id="JEMX01000028">
    <property type="protein sequence ID" value="EXI80827.1"/>
    <property type="molecule type" value="Genomic_DNA"/>
</dbReference>
<feature type="active site" description="Proton donor" evidence="10 11">
    <location>
        <position position="236"/>
    </location>
</feature>
<evidence type="ECO:0000256" key="12">
    <source>
        <dbReference type="PIRSR" id="PIRSR001400-2"/>
    </source>
</evidence>
<comment type="catalytic activity">
    <reaction evidence="10">
        <text>(2R)-2-phosphoglycerate = phosphoenolpyruvate + H2O</text>
        <dbReference type="Rhea" id="RHEA:10164"/>
        <dbReference type="ChEBI" id="CHEBI:15377"/>
        <dbReference type="ChEBI" id="CHEBI:58289"/>
        <dbReference type="ChEBI" id="CHEBI:58702"/>
        <dbReference type="EC" id="4.2.1.11"/>
    </reaction>
</comment>
<dbReference type="PANTHER" id="PTHR11902">
    <property type="entry name" value="ENOLASE"/>
    <property type="match status" value="1"/>
</dbReference>
<dbReference type="SFLD" id="SFLDF00002">
    <property type="entry name" value="enolase"/>
    <property type="match status" value="1"/>
</dbReference>
<protein>
    <recommendedName>
        <fullName evidence="4 10">Enolase</fullName>
        <ecNumber evidence="3 10">4.2.1.11</ecNumber>
    </recommendedName>
    <alternativeName>
        <fullName evidence="10">2-phospho-D-glycerate hydro-lyase</fullName>
    </alternativeName>
    <alternativeName>
        <fullName evidence="10">2-phosphoglycerate dehydratase</fullName>
    </alternativeName>
</protein>
<evidence type="ECO:0000256" key="9">
    <source>
        <dbReference type="ARBA" id="ARBA00045763"/>
    </source>
</evidence>
<dbReference type="Pfam" id="PF00113">
    <property type="entry name" value="Enolase_C"/>
    <property type="match status" value="1"/>
</dbReference>
<evidence type="ECO:0000256" key="13">
    <source>
        <dbReference type="PIRSR" id="PIRSR001400-3"/>
    </source>
</evidence>
<dbReference type="UniPathway" id="UPA00109">
    <property type="reaction ID" value="UER00187"/>
</dbReference>
<dbReference type="SFLD" id="SFLDG00178">
    <property type="entry name" value="enolase"/>
    <property type="match status" value="1"/>
</dbReference>
<evidence type="ECO:0000259" key="15">
    <source>
        <dbReference type="SMART" id="SM01193"/>
    </source>
</evidence>
<comment type="function">
    <text evidence="9 10">Catalyzes the reversible conversion of 2-phosphoglycerate (2-PG) into phosphoenolpyruvate (PEP). It is essential for the degradation of carbohydrates via glycolysis.</text>
</comment>
<dbReference type="Gene3D" id="3.20.20.120">
    <property type="entry name" value="Enolase-like C-terminal domain"/>
    <property type="match status" value="1"/>
</dbReference>
<feature type="binding site" evidence="12">
    <location>
        <position position="186"/>
    </location>
    <ligand>
        <name>substrate</name>
    </ligand>
</feature>
<dbReference type="GO" id="GO:0009986">
    <property type="term" value="C:cell surface"/>
    <property type="evidence" value="ECO:0007669"/>
    <property type="project" value="UniProtKB-SubCell"/>
</dbReference>
<reference evidence="16 17" key="1">
    <citation type="submission" date="2014-02" db="EMBL/GenBank/DDBJ databases">
        <title>Expanding our view of genomic diversity in Candidatus Accumulibacter clades.</title>
        <authorList>
            <person name="Skennerton C.T."/>
            <person name="Barr J.J."/>
            <person name="Slater F.R."/>
            <person name="Bond P.L."/>
            <person name="Tyson G.W."/>
        </authorList>
    </citation>
    <scope>NUCLEOTIDE SEQUENCE [LARGE SCALE GENOMIC DNA]</scope>
    <source>
        <strain evidence="17">BA-92</strain>
    </source>
</reference>
<comment type="caution">
    <text evidence="16">The sequence shown here is derived from an EMBL/GenBank/DDBJ whole genome shotgun (WGS) entry which is preliminary data.</text>
</comment>
<dbReference type="GO" id="GO:0004634">
    <property type="term" value="F:phosphopyruvate hydratase activity"/>
    <property type="evidence" value="ECO:0007669"/>
    <property type="project" value="UniProtKB-UniRule"/>
</dbReference>
<evidence type="ECO:0000256" key="8">
    <source>
        <dbReference type="ARBA" id="ARBA00023239"/>
    </source>
</evidence>
<dbReference type="AlphaFoldDB" id="A0A011PUU9"/>
<feature type="binding site" evidence="10 13">
    <location>
        <position position="320"/>
    </location>
    <ligand>
        <name>Mg(2+)</name>
        <dbReference type="ChEBI" id="CHEBI:18420"/>
    </ligand>
</feature>
<keyword evidence="10" id="KW-0963">Cytoplasm</keyword>
<dbReference type="InterPro" id="IPR020810">
    <property type="entry name" value="Enolase_C"/>
</dbReference>
<dbReference type="Gene3D" id="3.30.390.10">
    <property type="entry name" value="Enolase-like, N-terminal domain"/>
    <property type="match status" value="1"/>
</dbReference>
<dbReference type="HAMAP" id="MF_00318">
    <property type="entry name" value="Enolase"/>
    <property type="match status" value="1"/>
</dbReference>
<proteinExistence type="inferred from homology"/>
<evidence type="ECO:0000259" key="14">
    <source>
        <dbReference type="SMART" id="SM01192"/>
    </source>
</evidence>
<evidence type="ECO:0000313" key="17">
    <source>
        <dbReference type="Proteomes" id="UP000021816"/>
    </source>
</evidence>
<feature type="binding site" evidence="12">
    <location>
        <position position="320"/>
    </location>
    <ligand>
        <name>substrate</name>
    </ligand>
</feature>
<feature type="binding site" evidence="12">
    <location>
        <begin position="399"/>
        <end position="402"/>
    </location>
    <ligand>
        <name>substrate</name>
    </ligand>
</feature>
<feature type="binding site" evidence="10">
    <location>
        <position position="402"/>
    </location>
    <ligand>
        <name>(2R)-2-phosphoglycerate</name>
        <dbReference type="ChEBI" id="CHEBI:58289"/>
    </ligand>
</feature>
<feature type="domain" description="Enolase N-terminal" evidence="15">
    <location>
        <begin position="32"/>
        <end position="162"/>
    </location>
</feature>
<evidence type="ECO:0000313" key="16">
    <source>
        <dbReference type="EMBL" id="EXI80827.1"/>
    </source>
</evidence>
<dbReference type="InterPro" id="IPR020811">
    <property type="entry name" value="Enolase_N"/>
</dbReference>
<evidence type="ECO:0000256" key="5">
    <source>
        <dbReference type="ARBA" id="ARBA00022525"/>
    </source>
</evidence>
<evidence type="ECO:0000256" key="11">
    <source>
        <dbReference type="PIRSR" id="PIRSR001400-1"/>
    </source>
</evidence>
<dbReference type="PATRIC" id="fig|1454003.3.peg.1480"/>
<dbReference type="GO" id="GO:0006096">
    <property type="term" value="P:glycolytic process"/>
    <property type="evidence" value="ECO:0007669"/>
    <property type="project" value="UniProtKB-UniRule"/>
</dbReference>
<feature type="binding site" evidence="10">
    <location>
        <position position="423"/>
    </location>
    <ligand>
        <name>(2R)-2-phosphoglycerate</name>
        <dbReference type="ChEBI" id="CHEBI:58289"/>
    </ligand>
</feature>
<dbReference type="FunFam" id="3.30.390.10:FF:000001">
    <property type="entry name" value="Enolase"/>
    <property type="match status" value="1"/>
</dbReference>
<sequence length="463" mass="50106">MAKAEKVKKSKKVSETELGETLAVASPDFVKITKVVGRQILDSRGNPTVEVDITLDNGYMARAAVPSGASTGEFEACELRDGDKKAYLGKGVLKAVAAVNGPIAKLLKDKNPLEQRELDEAMIALDATTNKSNLGANALLGASMAITLCGANVSKMPLWKYIGKIHRNRDFCLPTPMANIINGGKHADNLIDFQEFMIMPVGAPSFSEGLRWITEIFHALKSILKKGGHVTAVGDEGGFAPNLTNDQSLEVIMEAIVAAGYKPGKQIGIALDCASSELFDEGDRQGYKFWKSNPDKLFTDDEMIEVYSDWCKKYPIVSIEDGLDQSDWEGYVKLTKKLGEKVQIVGDDFFVTNPVRLKQGIDMKAANAILIKVNQIGTVTETLDAIKMAQKAGYGVISSHRSGETEDAFIADLAVGTGAGQIKTGSLSRTDRICKYNQLLRIEEQLGSKAVYKGLKSIKGAGF</sequence>
<dbReference type="Pfam" id="PF03952">
    <property type="entry name" value="Enolase_N"/>
    <property type="match status" value="1"/>
</dbReference>
<evidence type="ECO:0000256" key="3">
    <source>
        <dbReference type="ARBA" id="ARBA00012058"/>
    </source>
</evidence>
<feature type="binding site" evidence="10">
    <location>
        <position position="372"/>
    </location>
    <ligand>
        <name>(2R)-2-phosphoglycerate</name>
        <dbReference type="ChEBI" id="CHEBI:58289"/>
    </ligand>
</feature>
<keyword evidence="6 10" id="KW-0460">Magnesium</keyword>
<feature type="binding site" evidence="10">
    <location>
        <position position="401"/>
    </location>
    <ligand>
        <name>(2R)-2-phosphoglycerate</name>
        <dbReference type="ChEBI" id="CHEBI:58289"/>
    </ligand>
</feature>
<feature type="binding site" evidence="12">
    <location>
        <position position="347"/>
    </location>
    <ligand>
        <name>substrate</name>
    </ligand>
</feature>